<feature type="region of interest" description="Disordered" evidence="1">
    <location>
        <begin position="1"/>
        <end position="280"/>
    </location>
</feature>
<feature type="compositionally biased region" description="Pro residues" evidence="1">
    <location>
        <begin position="401"/>
        <end position="413"/>
    </location>
</feature>
<feature type="region of interest" description="Disordered" evidence="1">
    <location>
        <begin position="790"/>
        <end position="826"/>
    </location>
</feature>
<keyword evidence="3" id="KW-1185">Reference proteome</keyword>
<evidence type="ECO:0000313" key="3">
    <source>
        <dbReference type="Proteomes" id="UP000799779"/>
    </source>
</evidence>
<feature type="compositionally biased region" description="Polar residues" evidence="1">
    <location>
        <begin position="424"/>
        <end position="436"/>
    </location>
</feature>
<feature type="compositionally biased region" description="Acidic residues" evidence="1">
    <location>
        <begin position="385"/>
        <end position="396"/>
    </location>
</feature>
<feature type="compositionally biased region" description="Basic and acidic residues" evidence="1">
    <location>
        <begin position="505"/>
        <end position="559"/>
    </location>
</feature>
<feature type="compositionally biased region" description="Basic and acidic residues" evidence="1">
    <location>
        <begin position="801"/>
        <end position="810"/>
    </location>
</feature>
<evidence type="ECO:0000256" key="1">
    <source>
        <dbReference type="SAM" id="MobiDB-lite"/>
    </source>
</evidence>
<feature type="compositionally biased region" description="Polar residues" evidence="1">
    <location>
        <begin position="308"/>
        <end position="321"/>
    </location>
</feature>
<dbReference type="EMBL" id="ML977599">
    <property type="protein sequence ID" value="KAF1998996.1"/>
    <property type="molecule type" value="Genomic_DNA"/>
</dbReference>
<sequence length="826" mass="92678">MAGSSRSLNPTCEDYHSDDDSEGVVDPSFRRSPGAAGQANVAAKRSHPSDLGTGAPAGGEKVVNIDLQSDSGYSSHTAATMSSADSAPSASSHSPPVAAVNGAPLPPPSPAPRKRPSVDERKYSSRDARDSRESPRKPLQTTRRTGSVSSRTRPPRERRTTITAQDECTDPRCTTCGPNATSRGRRPSNAPPSEVSYAPSQRSEPIPSSAAFAPSPVYNRQLQPLYTQGQAIMQPAQSTRTRRSSSNARARPVTYHEGQSYYPYASPQEQRGPPPAASAYHMGFSQMPAMSQMSNFMMGATPPNNMYSPLSMHMSPTSYDMPQQRPPMGQRAPSNLARRPTSQLYGQPLIQQQEQPTGPLPSARYGNAPPTAPAPRLLQASAFESDSESESSGEELDAVRMPPPPKPKTPAPRRPSLRRPATTQVYNTSDRMTQSAILPERTRERDPRASKVHTAVPSRASSVARPVIQHSQSTYEQSRSAARNAEIYVESTRSRRRQSVQEPAPRYEPERKRDSKIYRDEAPQYEPERPRKRDSKIYRDEAPQYEPEKPRKRDSKVYREPPQYEPERERKRESKIYRDEIPQYEPERERKRESKIYRDEFPQYEPERERKRDSKVYRDDRIYQEDAIVQPLRGRRTTDASTRRRADTMVEAKDHFKKDIKDAEAYQQLTRGSEIPLNEQNYKAAKRAARLPTAHSETGSKHSRSNQTTVTNANNNGEIRLRVDTSAPISLQFSGDTEGRTLQINPVDDGMAELVISSARGHDQAYRSERGSVFGGRKQLLSAEARREIEEASVKSSRSHSSREQRDRRGVLRRRREIMLGDSDED</sequence>
<gene>
    <name evidence="2" type="ORF">P154DRAFT_564341</name>
</gene>
<feature type="compositionally biased region" description="Polar residues" evidence="1">
    <location>
        <begin position="705"/>
        <end position="717"/>
    </location>
</feature>
<feature type="compositionally biased region" description="Basic and acidic residues" evidence="1">
    <location>
        <begin position="565"/>
        <end position="624"/>
    </location>
</feature>
<dbReference type="AlphaFoldDB" id="A0A6A5WN27"/>
<feature type="region of interest" description="Disordered" evidence="1">
    <location>
        <begin position="308"/>
        <end position="650"/>
    </location>
</feature>
<protein>
    <submittedName>
        <fullName evidence="2">Uncharacterized protein</fullName>
    </submittedName>
</protein>
<dbReference type="OrthoDB" id="5407458at2759"/>
<organism evidence="2 3">
    <name type="scientific">Amniculicola lignicola CBS 123094</name>
    <dbReference type="NCBI Taxonomy" id="1392246"/>
    <lineage>
        <taxon>Eukaryota</taxon>
        <taxon>Fungi</taxon>
        <taxon>Dikarya</taxon>
        <taxon>Ascomycota</taxon>
        <taxon>Pezizomycotina</taxon>
        <taxon>Dothideomycetes</taxon>
        <taxon>Pleosporomycetidae</taxon>
        <taxon>Pleosporales</taxon>
        <taxon>Amniculicolaceae</taxon>
        <taxon>Amniculicola</taxon>
    </lineage>
</organism>
<feature type="compositionally biased region" description="Low complexity" evidence="1">
    <location>
        <begin position="74"/>
        <end position="100"/>
    </location>
</feature>
<accession>A0A6A5WN27</accession>
<feature type="compositionally biased region" description="Basic and acidic residues" evidence="1">
    <location>
        <begin position="440"/>
        <end position="449"/>
    </location>
</feature>
<dbReference type="Proteomes" id="UP000799779">
    <property type="component" value="Unassembled WGS sequence"/>
</dbReference>
<feature type="compositionally biased region" description="Polar residues" evidence="1">
    <location>
        <begin position="469"/>
        <end position="481"/>
    </location>
</feature>
<reference evidence="2" key="1">
    <citation type="journal article" date="2020" name="Stud. Mycol.">
        <title>101 Dothideomycetes genomes: a test case for predicting lifestyles and emergence of pathogens.</title>
        <authorList>
            <person name="Haridas S."/>
            <person name="Albert R."/>
            <person name="Binder M."/>
            <person name="Bloem J."/>
            <person name="Labutti K."/>
            <person name="Salamov A."/>
            <person name="Andreopoulos B."/>
            <person name="Baker S."/>
            <person name="Barry K."/>
            <person name="Bills G."/>
            <person name="Bluhm B."/>
            <person name="Cannon C."/>
            <person name="Castanera R."/>
            <person name="Culley D."/>
            <person name="Daum C."/>
            <person name="Ezra D."/>
            <person name="Gonzalez J."/>
            <person name="Henrissat B."/>
            <person name="Kuo A."/>
            <person name="Liang C."/>
            <person name="Lipzen A."/>
            <person name="Lutzoni F."/>
            <person name="Magnuson J."/>
            <person name="Mondo S."/>
            <person name="Nolan M."/>
            <person name="Ohm R."/>
            <person name="Pangilinan J."/>
            <person name="Park H.-J."/>
            <person name="Ramirez L."/>
            <person name="Alfaro M."/>
            <person name="Sun H."/>
            <person name="Tritt A."/>
            <person name="Yoshinaga Y."/>
            <person name="Zwiers L.-H."/>
            <person name="Turgeon B."/>
            <person name="Goodwin S."/>
            <person name="Spatafora J."/>
            <person name="Crous P."/>
            <person name="Grigoriev I."/>
        </authorList>
    </citation>
    <scope>NUCLEOTIDE SEQUENCE</scope>
    <source>
        <strain evidence="2">CBS 123094</strain>
    </source>
</reference>
<proteinExistence type="predicted"/>
<feature type="compositionally biased region" description="Polar residues" evidence="1">
    <location>
        <begin position="1"/>
        <end position="10"/>
    </location>
</feature>
<feature type="compositionally biased region" description="Low complexity" evidence="1">
    <location>
        <begin position="207"/>
        <end position="216"/>
    </location>
</feature>
<evidence type="ECO:0000313" key="2">
    <source>
        <dbReference type="EMBL" id="KAF1998996.1"/>
    </source>
</evidence>
<feature type="compositionally biased region" description="Basic and acidic residues" evidence="1">
    <location>
        <begin position="636"/>
        <end position="650"/>
    </location>
</feature>
<feature type="compositionally biased region" description="Polar residues" evidence="1">
    <location>
        <begin position="218"/>
        <end position="237"/>
    </location>
</feature>
<feature type="compositionally biased region" description="Basic and acidic residues" evidence="1">
    <location>
        <begin position="116"/>
        <end position="136"/>
    </location>
</feature>
<feature type="region of interest" description="Disordered" evidence="1">
    <location>
        <begin position="671"/>
        <end position="721"/>
    </location>
</feature>
<feature type="compositionally biased region" description="Low complexity" evidence="1">
    <location>
        <begin position="141"/>
        <end position="152"/>
    </location>
</feature>
<name>A0A6A5WN27_9PLEO</name>
<feature type="compositionally biased region" description="Polar residues" evidence="1">
    <location>
        <begin position="340"/>
        <end position="356"/>
    </location>
</feature>